<dbReference type="AlphaFoldDB" id="A0A0K0X365"/>
<evidence type="ECO:0000313" key="1">
    <source>
        <dbReference type="EMBL" id="AKS31869.1"/>
    </source>
</evidence>
<reference evidence="1 2" key="1">
    <citation type="submission" date="2015-07" db="EMBL/GenBank/DDBJ databases">
        <title>Complete genome sequence of Mycobacterium goodii X7B, a facultative thermophilic biodesulfurizing bacterium.</title>
        <authorList>
            <person name="Yu B."/>
            <person name="Li F."/>
            <person name="Xu P."/>
        </authorList>
    </citation>
    <scope>NUCLEOTIDE SEQUENCE [LARGE SCALE GENOMIC DNA]</scope>
    <source>
        <strain evidence="1 2">X7B</strain>
    </source>
</reference>
<gene>
    <name evidence="1" type="ORF">AFA91_08215</name>
</gene>
<dbReference type="STRING" id="134601.AFA91_08215"/>
<dbReference type="GO" id="GO:0016787">
    <property type="term" value="F:hydrolase activity"/>
    <property type="evidence" value="ECO:0007669"/>
    <property type="project" value="UniProtKB-KW"/>
</dbReference>
<organism evidence="1 2">
    <name type="scientific">Mycolicibacterium goodii</name>
    <name type="common">Mycobacterium goodii</name>
    <dbReference type="NCBI Taxonomy" id="134601"/>
    <lineage>
        <taxon>Bacteria</taxon>
        <taxon>Bacillati</taxon>
        <taxon>Actinomycetota</taxon>
        <taxon>Actinomycetes</taxon>
        <taxon>Mycobacteriales</taxon>
        <taxon>Mycobacteriaceae</taxon>
        <taxon>Mycolicibacterium</taxon>
    </lineage>
</organism>
<dbReference type="SUPFAM" id="SSF109604">
    <property type="entry name" value="HD-domain/PDEase-like"/>
    <property type="match status" value="1"/>
</dbReference>
<dbReference type="PANTHER" id="PTHR40202">
    <property type="match status" value="1"/>
</dbReference>
<evidence type="ECO:0000313" key="2">
    <source>
        <dbReference type="Proteomes" id="UP000062255"/>
    </source>
</evidence>
<dbReference type="OrthoDB" id="581608at2"/>
<proteinExistence type="predicted"/>
<dbReference type="RefSeq" id="WP_049744284.1">
    <property type="nucleotide sequence ID" value="NZ_CP012150.1"/>
</dbReference>
<dbReference type="EMBL" id="CP012150">
    <property type="protein sequence ID" value="AKS31869.1"/>
    <property type="molecule type" value="Genomic_DNA"/>
</dbReference>
<protein>
    <submittedName>
        <fullName evidence="1">HD family phosphohydrolase</fullName>
    </submittedName>
</protein>
<dbReference type="InterPro" id="IPR052567">
    <property type="entry name" value="OP_Dioxygenase"/>
</dbReference>
<keyword evidence="1" id="KW-0378">Hydrolase</keyword>
<dbReference type="PATRIC" id="fig|134601.6.peg.1701"/>
<name>A0A0K0X365_MYCGD</name>
<dbReference type="KEGG" id="mgo:AFA91_08215"/>
<sequence>MDALTEVGRILGSLQGIWDEEAVDELDHALQAAARAQEDGADDELVLAAALHDLGHSPLLGGPHIAAHERIAKDWLTERFGERVGWLAGAHVAAKRYLAATDPDYRLSDTSMTSLHHQGGAGIDPETVAHPWFADALRLRRYDDAAKDPQGRGLSVDEVLTIAERVVANRLCVEHRCAEHGAGPAR</sequence>
<dbReference type="Proteomes" id="UP000062255">
    <property type="component" value="Chromosome"/>
</dbReference>
<dbReference type="Gene3D" id="1.10.3210.10">
    <property type="entry name" value="Hypothetical protein af1432"/>
    <property type="match status" value="1"/>
</dbReference>
<accession>A0A0K0X365</accession>
<dbReference type="PANTHER" id="PTHR40202:SF1">
    <property type="entry name" value="HD DOMAIN-CONTAINING PROTEIN"/>
    <property type="match status" value="1"/>
</dbReference>